<evidence type="ECO:0000313" key="3">
    <source>
        <dbReference type="Proteomes" id="UP000054324"/>
    </source>
</evidence>
<proteinExistence type="predicted"/>
<dbReference type="CTD" id="20317540"/>
<dbReference type="RefSeq" id="XP_009166078.1">
    <property type="nucleotide sequence ID" value="XM_009167814.1"/>
</dbReference>
<dbReference type="KEGG" id="ovi:T265_03353"/>
<reference evidence="2 3" key="1">
    <citation type="submission" date="2013-11" db="EMBL/GenBank/DDBJ databases">
        <title>Opisthorchis viverrini - life in the bile duct.</title>
        <authorList>
            <person name="Young N.D."/>
            <person name="Nagarajan N."/>
            <person name="Lin S.J."/>
            <person name="Korhonen P.K."/>
            <person name="Jex A.R."/>
            <person name="Hall R.S."/>
            <person name="Safavi-Hemami H."/>
            <person name="Kaewkong W."/>
            <person name="Bertrand D."/>
            <person name="Gao S."/>
            <person name="Seet Q."/>
            <person name="Wongkham S."/>
            <person name="Teh B.T."/>
            <person name="Wongkham C."/>
            <person name="Intapan P.M."/>
            <person name="Maleewong W."/>
            <person name="Yang X."/>
            <person name="Hu M."/>
            <person name="Wang Z."/>
            <person name="Hofmann A."/>
            <person name="Sternberg P.W."/>
            <person name="Tan P."/>
            <person name="Wang J."/>
            <person name="Gasser R.B."/>
        </authorList>
    </citation>
    <scope>NUCLEOTIDE SEQUENCE [LARGE SCALE GENOMIC DNA]</scope>
</reference>
<name>A0A074ZSY7_OPIVI</name>
<sequence length="101" mass="11678">MDEAWNSAVVYFADREDKEQIRPFRIRGLDNCKTLSVPSCHATRRHEGWDTARSPKPRQGKSRGRGRIRAFRSVNLRSNHLVHLASDESTKHLASWQPNEP</sequence>
<organism evidence="2 3">
    <name type="scientific">Opisthorchis viverrini</name>
    <name type="common">Southeast Asian liver fluke</name>
    <dbReference type="NCBI Taxonomy" id="6198"/>
    <lineage>
        <taxon>Eukaryota</taxon>
        <taxon>Metazoa</taxon>
        <taxon>Spiralia</taxon>
        <taxon>Lophotrochozoa</taxon>
        <taxon>Platyhelminthes</taxon>
        <taxon>Trematoda</taxon>
        <taxon>Digenea</taxon>
        <taxon>Opisthorchiida</taxon>
        <taxon>Opisthorchiata</taxon>
        <taxon>Opisthorchiidae</taxon>
        <taxon>Opisthorchis</taxon>
    </lineage>
</organism>
<dbReference type="Proteomes" id="UP000054324">
    <property type="component" value="Unassembled WGS sequence"/>
</dbReference>
<feature type="compositionally biased region" description="Basic residues" evidence="1">
    <location>
        <begin position="55"/>
        <end position="70"/>
    </location>
</feature>
<dbReference type="GeneID" id="20317540"/>
<feature type="region of interest" description="Disordered" evidence="1">
    <location>
        <begin position="43"/>
        <end position="70"/>
    </location>
</feature>
<evidence type="ECO:0000256" key="1">
    <source>
        <dbReference type="SAM" id="MobiDB-lite"/>
    </source>
</evidence>
<dbReference type="AlphaFoldDB" id="A0A074ZSY7"/>
<dbReference type="OrthoDB" id="329563at2759"/>
<keyword evidence="3" id="KW-1185">Reference proteome</keyword>
<protein>
    <submittedName>
        <fullName evidence="2">Uncharacterized protein</fullName>
    </submittedName>
</protein>
<gene>
    <name evidence="2" type="ORF">T265_03353</name>
</gene>
<dbReference type="EMBL" id="KL596665">
    <property type="protein sequence ID" value="KER30201.1"/>
    <property type="molecule type" value="Genomic_DNA"/>
</dbReference>
<accession>A0A074ZSY7</accession>
<evidence type="ECO:0000313" key="2">
    <source>
        <dbReference type="EMBL" id="KER30201.1"/>
    </source>
</evidence>